<dbReference type="AlphaFoldDB" id="A0A7W5DSA0"/>
<evidence type="ECO:0000256" key="7">
    <source>
        <dbReference type="ARBA" id="ARBA00023237"/>
    </source>
</evidence>
<organism evidence="10 11">
    <name type="scientific">Microbacter margulisiae</name>
    <dbReference type="NCBI Taxonomy" id="1350067"/>
    <lineage>
        <taxon>Bacteria</taxon>
        <taxon>Pseudomonadati</taxon>
        <taxon>Bacteroidota</taxon>
        <taxon>Bacteroidia</taxon>
        <taxon>Bacteroidales</taxon>
        <taxon>Porphyromonadaceae</taxon>
        <taxon>Microbacter</taxon>
    </lineage>
</organism>
<sequence length="444" mass="49297">MQQLRILIFFILTAPLTIHAQTADSTWTLNKCIDYALAHNIQVKQADIGVKSSKIDLLTAKAAFLPSLSGSLSQTFSNGKVASLVNNQYVNESDIGGRYSLNANMTLFNGNQTEKNVQIQRLQVSSNELTVEQTKNSIIVSITQDYLQVLYDNETVKTDQQTVATSEAELKQSKEMLDAGSIAMNDYAQVETQLSTDQYNLAVAKSTLQQDILTLKQLLELGINDSFEPYFPSLSNNEILQPISDLNTLYNNAVTSRPEIKSSQLSVKIATLTYQKSKGAYWPTLSLSGDIGTGNQYNNMNTKFGTQLNNNLSKSIGLTLSIPIFNNRETKSAVEKAQLDIQNAQLNLEAAKKDLMKTIETLYQNTISAQQKYLAAQQQEKSAQISYSLVEDQFNLGMQNTVALLTAKNTYLSAQQQMLQAKYSAILNLKLLNFYQNIPITLAE</sequence>
<dbReference type="RefSeq" id="WP_183413689.1">
    <property type="nucleotide sequence ID" value="NZ_JACHYB010000002.1"/>
</dbReference>
<protein>
    <submittedName>
        <fullName evidence="10">Outer membrane protein</fullName>
    </submittedName>
</protein>
<dbReference type="GO" id="GO:0015562">
    <property type="term" value="F:efflux transmembrane transporter activity"/>
    <property type="evidence" value="ECO:0007669"/>
    <property type="project" value="InterPro"/>
</dbReference>
<evidence type="ECO:0000256" key="3">
    <source>
        <dbReference type="ARBA" id="ARBA00022448"/>
    </source>
</evidence>
<evidence type="ECO:0000256" key="2">
    <source>
        <dbReference type="ARBA" id="ARBA00007613"/>
    </source>
</evidence>
<reference evidence="10 11" key="1">
    <citation type="submission" date="2020-08" db="EMBL/GenBank/DDBJ databases">
        <title>Genomic Encyclopedia of Type Strains, Phase IV (KMG-IV): sequencing the most valuable type-strain genomes for metagenomic binning, comparative biology and taxonomic classification.</title>
        <authorList>
            <person name="Goeker M."/>
        </authorList>
    </citation>
    <scope>NUCLEOTIDE SEQUENCE [LARGE SCALE GENOMIC DNA]</scope>
    <source>
        <strain evidence="10 11">DSM 27471</strain>
    </source>
</reference>
<dbReference type="EMBL" id="JACHYB010000002">
    <property type="protein sequence ID" value="MBB3187875.1"/>
    <property type="molecule type" value="Genomic_DNA"/>
</dbReference>
<name>A0A7W5DSA0_9PORP</name>
<keyword evidence="9" id="KW-0732">Signal</keyword>
<feature type="signal peptide" evidence="9">
    <location>
        <begin position="1"/>
        <end position="20"/>
    </location>
</feature>
<comment type="similarity">
    <text evidence="2">Belongs to the outer membrane factor (OMF) (TC 1.B.17) family.</text>
</comment>
<accession>A0A7W5DSA0</accession>
<evidence type="ECO:0000256" key="6">
    <source>
        <dbReference type="ARBA" id="ARBA00023136"/>
    </source>
</evidence>
<keyword evidence="3" id="KW-0813">Transport</keyword>
<dbReference type="PANTHER" id="PTHR30026">
    <property type="entry name" value="OUTER MEMBRANE PROTEIN TOLC"/>
    <property type="match status" value="1"/>
</dbReference>
<dbReference type="GO" id="GO:0009279">
    <property type="term" value="C:cell outer membrane"/>
    <property type="evidence" value="ECO:0007669"/>
    <property type="project" value="UniProtKB-SubCell"/>
</dbReference>
<keyword evidence="4" id="KW-1134">Transmembrane beta strand</keyword>
<feature type="coiled-coil region" evidence="8">
    <location>
        <begin position="327"/>
        <end position="361"/>
    </location>
</feature>
<dbReference type="PANTHER" id="PTHR30026:SF20">
    <property type="entry name" value="OUTER MEMBRANE PROTEIN TOLC"/>
    <property type="match status" value="1"/>
</dbReference>
<keyword evidence="8" id="KW-0175">Coiled coil</keyword>
<feature type="chain" id="PRO_5031444773" evidence="9">
    <location>
        <begin position="21"/>
        <end position="444"/>
    </location>
</feature>
<evidence type="ECO:0000313" key="11">
    <source>
        <dbReference type="Proteomes" id="UP000544222"/>
    </source>
</evidence>
<keyword evidence="6" id="KW-0472">Membrane</keyword>
<proteinExistence type="inferred from homology"/>
<keyword evidence="5" id="KW-0812">Transmembrane</keyword>
<gene>
    <name evidence="10" type="ORF">FHX64_002073</name>
</gene>
<evidence type="ECO:0000256" key="4">
    <source>
        <dbReference type="ARBA" id="ARBA00022452"/>
    </source>
</evidence>
<dbReference type="InterPro" id="IPR051906">
    <property type="entry name" value="TolC-like"/>
</dbReference>
<evidence type="ECO:0000256" key="5">
    <source>
        <dbReference type="ARBA" id="ARBA00022692"/>
    </source>
</evidence>
<dbReference type="SUPFAM" id="SSF56954">
    <property type="entry name" value="Outer membrane efflux proteins (OEP)"/>
    <property type="match status" value="1"/>
</dbReference>
<comment type="caution">
    <text evidence="10">The sequence shown here is derived from an EMBL/GenBank/DDBJ whole genome shotgun (WGS) entry which is preliminary data.</text>
</comment>
<dbReference type="InterPro" id="IPR003423">
    <property type="entry name" value="OMP_efflux"/>
</dbReference>
<comment type="subcellular location">
    <subcellularLocation>
        <location evidence="1">Cell outer membrane</location>
    </subcellularLocation>
</comment>
<evidence type="ECO:0000256" key="8">
    <source>
        <dbReference type="SAM" id="Coils"/>
    </source>
</evidence>
<evidence type="ECO:0000256" key="1">
    <source>
        <dbReference type="ARBA" id="ARBA00004442"/>
    </source>
</evidence>
<dbReference type="Pfam" id="PF02321">
    <property type="entry name" value="OEP"/>
    <property type="match status" value="2"/>
</dbReference>
<evidence type="ECO:0000256" key="9">
    <source>
        <dbReference type="SAM" id="SignalP"/>
    </source>
</evidence>
<keyword evidence="7" id="KW-0998">Cell outer membrane</keyword>
<dbReference type="GO" id="GO:1990281">
    <property type="term" value="C:efflux pump complex"/>
    <property type="evidence" value="ECO:0007669"/>
    <property type="project" value="TreeGrafter"/>
</dbReference>
<dbReference type="Proteomes" id="UP000544222">
    <property type="component" value="Unassembled WGS sequence"/>
</dbReference>
<dbReference type="GO" id="GO:0015288">
    <property type="term" value="F:porin activity"/>
    <property type="evidence" value="ECO:0007669"/>
    <property type="project" value="TreeGrafter"/>
</dbReference>
<dbReference type="Gene3D" id="1.20.1600.10">
    <property type="entry name" value="Outer membrane efflux proteins (OEP)"/>
    <property type="match status" value="1"/>
</dbReference>
<evidence type="ECO:0000313" key="10">
    <source>
        <dbReference type="EMBL" id="MBB3187875.1"/>
    </source>
</evidence>
<keyword evidence="11" id="KW-1185">Reference proteome</keyword>